<dbReference type="Gene3D" id="3.40.50.150">
    <property type="entry name" value="Vaccinia Virus protein VP39"/>
    <property type="match status" value="1"/>
</dbReference>
<keyword evidence="3" id="KW-0808">Transferase</keyword>
<evidence type="ECO:0000256" key="3">
    <source>
        <dbReference type="ARBA" id="ARBA00022679"/>
    </source>
</evidence>
<dbReference type="CDD" id="cd02440">
    <property type="entry name" value="AdoMet_MTases"/>
    <property type="match status" value="1"/>
</dbReference>
<evidence type="ECO:0000256" key="1">
    <source>
        <dbReference type="ARBA" id="ARBA00012771"/>
    </source>
</evidence>
<dbReference type="GO" id="GO:0003676">
    <property type="term" value="F:nucleic acid binding"/>
    <property type="evidence" value="ECO:0007669"/>
    <property type="project" value="InterPro"/>
</dbReference>
<feature type="domain" description="Release factor glutamine methyltransferase N-terminal" evidence="7">
    <location>
        <begin position="20"/>
        <end position="68"/>
    </location>
</feature>
<dbReference type="InterPro" id="IPR004556">
    <property type="entry name" value="HemK-like"/>
</dbReference>
<evidence type="ECO:0000256" key="2">
    <source>
        <dbReference type="ARBA" id="ARBA00022603"/>
    </source>
</evidence>
<evidence type="ECO:0000256" key="5">
    <source>
        <dbReference type="ARBA" id="ARBA00048391"/>
    </source>
</evidence>
<comment type="catalytic activity">
    <reaction evidence="5">
        <text>L-glutaminyl-[peptide chain release factor] + S-adenosyl-L-methionine = N(5)-methyl-L-glutaminyl-[peptide chain release factor] + S-adenosyl-L-homocysteine + H(+)</text>
        <dbReference type="Rhea" id="RHEA:42896"/>
        <dbReference type="Rhea" id="RHEA-COMP:10271"/>
        <dbReference type="Rhea" id="RHEA-COMP:10272"/>
        <dbReference type="ChEBI" id="CHEBI:15378"/>
        <dbReference type="ChEBI" id="CHEBI:30011"/>
        <dbReference type="ChEBI" id="CHEBI:57856"/>
        <dbReference type="ChEBI" id="CHEBI:59789"/>
        <dbReference type="ChEBI" id="CHEBI:61891"/>
        <dbReference type="EC" id="2.1.1.297"/>
    </reaction>
</comment>
<dbReference type="Pfam" id="PF05175">
    <property type="entry name" value="MTS"/>
    <property type="match status" value="1"/>
</dbReference>
<reference evidence="8" key="1">
    <citation type="submission" date="2018-05" db="EMBL/GenBank/DDBJ databases">
        <authorList>
            <person name="Lanie J.A."/>
            <person name="Ng W.-L."/>
            <person name="Kazmierczak K.M."/>
            <person name="Andrzejewski T.M."/>
            <person name="Davidsen T.M."/>
            <person name="Wayne K.J."/>
            <person name="Tettelin H."/>
            <person name="Glass J.I."/>
            <person name="Rusch D."/>
            <person name="Podicherti R."/>
            <person name="Tsui H.-C.T."/>
            <person name="Winkler M.E."/>
        </authorList>
    </citation>
    <scope>NUCLEOTIDE SEQUENCE</scope>
</reference>
<sequence length="271" mass="31842">MFFRKLDSKIEKDELNEFFFWLIEYYCGLNRMKYILNPNYIINYAQKSNLLKAIEHLKKNMPIQYVIGESEFMNLKFHLNYNVLIPRPETEELVSWVISINPINKKILDIGTGSGCIAISLAKFIKSCDLTAWDINKEILEVARKNAFLNEVKVLFEIQDISSTKSDKRFDIIISNPPYICNSEKKNIKKNVLLFEPHKALFVDDNDPLFFYYKIIDFAKQSLNNNGNIFLEIDENQNQGVSELLIKAGFHDIELKKDYRSKNRMIRAIFK</sequence>
<dbReference type="Gene3D" id="1.10.8.10">
    <property type="entry name" value="DNA helicase RuvA subunit, C-terminal domain"/>
    <property type="match status" value="1"/>
</dbReference>
<dbReference type="InterPro" id="IPR007848">
    <property type="entry name" value="Small_mtfrase_dom"/>
</dbReference>
<dbReference type="GO" id="GO:0102559">
    <property type="term" value="F:peptide chain release factor N(5)-glutamine methyltransferase activity"/>
    <property type="evidence" value="ECO:0007669"/>
    <property type="project" value="UniProtKB-EC"/>
</dbReference>
<name>A0A381QYI1_9ZZZZ</name>
<dbReference type="SUPFAM" id="SSF53335">
    <property type="entry name" value="S-adenosyl-L-methionine-dependent methyltransferases"/>
    <property type="match status" value="1"/>
</dbReference>
<evidence type="ECO:0000313" key="8">
    <source>
        <dbReference type="EMBL" id="SUZ83679.1"/>
    </source>
</evidence>
<keyword evidence="4" id="KW-0949">S-adenosyl-L-methionine</keyword>
<dbReference type="NCBIfam" id="TIGR03534">
    <property type="entry name" value="RF_mod_PrmC"/>
    <property type="match status" value="1"/>
</dbReference>
<dbReference type="NCBIfam" id="TIGR00536">
    <property type="entry name" value="hemK_fam"/>
    <property type="match status" value="1"/>
</dbReference>
<dbReference type="InterPro" id="IPR050320">
    <property type="entry name" value="N5-glutamine_MTase"/>
</dbReference>
<accession>A0A381QYI1</accession>
<organism evidence="8">
    <name type="scientific">marine metagenome</name>
    <dbReference type="NCBI Taxonomy" id="408172"/>
    <lineage>
        <taxon>unclassified sequences</taxon>
        <taxon>metagenomes</taxon>
        <taxon>ecological metagenomes</taxon>
    </lineage>
</organism>
<dbReference type="EMBL" id="UINC01001561">
    <property type="protein sequence ID" value="SUZ83679.1"/>
    <property type="molecule type" value="Genomic_DNA"/>
</dbReference>
<proteinExistence type="predicted"/>
<dbReference type="InterPro" id="IPR019874">
    <property type="entry name" value="RF_methyltr_PrmC"/>
</dbReference>
<dbReference type="PANTHER" id="PTHR18895:SF74">
    <property type="entry name" value="MTRF1L RELEASE FACTOR GLUTAMINE METHYLTRANSFERASE"/>
    <property type="match status" value="1"/>
</dbReference>
<dbReference type="EC" id="2.1.1.297" evidence="1"/>
<dbReference type="GO" id="GO:0032259">
    <property type="term" value="P:methylation"/>
    <property type="evidence" value="ECO:0007669"/>
    <property type="project" value="UniProtKB-KW"/>
</dbReference>
<dbReference type="PROSITE" id="PS00092">
    <property type="entry name" value="N6_MTASE"/>
    <property type="match status" value="1"/>
</dbReference>
<keyword evidence="2" id="KW-0489">Methyltransferase</keyword>
<dbReference type="InterPro" id="IPR040758">
    <property type="entry name" value="PrmC_N"/>
</dbReference>
<dbReference type="PANTHER" id="PTHR18895">
    <property type="entry name" value="HEMK METHYLTRANSFERASE"/>
    <property type="match status" value="1"/>
</dbReference>
<evidence type="ECO:0000259" key="7">
    <source>
        <dbReference type="Pfam" id="PF17827"/>
    </source>
</evidence>
<evidence type="ECO:0000259" key="6">
    <source>
        <dbReference type="Pfam" id="PF05175"/>
    </source>
</evidence>
<dbReference type="InterPro" id="IPR029063">
    <property type="entry name" value="SAM-dependent_MTases_sf"/>
</dbReference>
<dbReference type="InterPro" id="IPR002052">
    <property type="entry name" value="DNA_methylase_N6_adenine_CS"/>
</dbReference>
<evidence type="ECO:0000256" key="4">
    <source>
        <dbReference type="ARBA" id="ARBA00022691"/>
    </source>
</evidence>
<dbReference type="Pfam" id="PF17827">
    <property type="entry name" value="PrmC_N"/>
    <property type="match status" value="1"/>
</dbReference>
<dbReference type="AlphaFoldDB" id="A0A381QYI1"/>
<protein>
    <recommendedName>
        <fullName evidence="1">peptide chain release factor N(5)-glutamine methyltransferase</fullName>
        <ecNumber evidence="1">2.1.1.297</ecNumber>
    </recommendedName>
</protein>
<gene>
    <name evidence="8" type="ORF">METZ01_LOCUS36533</name>
</gene>
<feature type="domain" description="Methyltransferase small" evidence="6">
    <location>
        <begin position="103"/>
        <end position="188"/>
    </location>
</feature>